<name>A0ABX2TCZ7_9PROT</name>
<evidence type="ECO:0000313" key="3">
    <source>
        <dbReference type="Proteomes" id="UP000584642"/>
    </source>
</evidence>
<dbReference type="Proteomes" id="UP000584642">
    <property type="component" value="Unassembled WGS sequence"/>
</dbReference>
<feature type="region of interest" description="Disordered" evidence="1">
    <location>
        <begin position="153"/>
        <end position="194"/>
    </location>
</feature>
<accession>A0ABX2TCZ7</accession>
<gene>
    <name evidence="2" type="ORF">HND93_20205</name>
</gene>
<comment type="caution">
    <text evidence="2">The sequence shown here is derived from an EMBL/GenBank/DDBJ whole genome shotgun (WGS) entry which is preliminary data.</text>
</comment>
<dbReference type="RefSeq" id="WP_180283812.1">
    <property type="nucleotide sequence ID" value="NZ_JABFDB010000014.1"/>
</dbReference>
<evidence type="ECO:0000256" key="1">
    <source>
        <dbReference type="SAM" id="MobiDB-lite"/>
    </source>
</evidence>
<keyword evidence="3" id="KW-1185">Reference proteome</keyword>
<protein>
    <submittedName>
        <fullName evidence="2">DUF177 domain-containing protein</fullName>
    </submittedName>
</protein>
<dbReference type="EMBL" id="JABFDB010000014">
    <property type="protein sequence ID" value="NYZ22044.1"/>
    <property type="molecule type" value="Genomic_DNA"/>
</dbReference>
<sequence>MMESAEARAPEFSRVVIADKVQHRGMVEEIAPTEAERLALAERFELEAIGAFTATVRLRRVHGGRMIRVDGHLEADVVQTCVVTLESVPAHVSEDFGAIFAPPELVPDDDEVEFDMVSIEEDQPEPMVNGRIDIGELAAQHLSLALDPYPRAPGVEYDPVAEHEEGGDEAGPADGAEGGERKPNPFAALAKLKS</sequence>
<evidence type="ECO:0000313" key="2">
    <source>
        <dbReference type="EMBL" id="NYZ22044.1"/>
    </source>
</evidence>
<dbReference type="Pfam" id="PF02620">
    <property type="entry name" value="YceD"/>
    <property type="match status" value="1"/>
</dbReference>
<proteinExistence type="predicted"/>
<dbReference type="InterPro" id="IPR003772">
    <property type="entry name" value="YceD"/>
</dbReference>
<organism evidence="2 3">
    <name type="scientific">Azospirillum oleiclasticum</name>
    <dbReference type="NCBI Taxonomy" id="2735135"/>
    <lineage>
        <taxon>Bacteria</taxon>
        <taxon>Pseudomonadati</taxon>
        <taxon>Pseudomonadota</taxon>
        <taxon>Alphaproteobacteria</taxon>
        <taxon>Rhodospirillales</taxon>
        <taxon>Azospirillaceae</taxon>
        <taxon>Azospirillum</taxon>
    </lineage>
</organism>
<reference evidence="2 3" key="1">
    <citation type="submission" date="2020-05" db="EMBL/GenBank/DDBJ databases">
        <title>Azospirillum oleiclasticum sp. nov, a nitrogen-fixing and heavy crude oil-emulsifying bacterium isolated from the crude oil of Yumen Oilfield.</title>
        <authorList>
            <person name="Wu D."/>
            <person name="Cai M."/>
            <person name="Zhang X."/>
        </authorList>
    </citation>
    <scope>NUCLEOTIDE SEQUENCE [LARGE SCALE GENOMIC DNA]</scope>
    <source>
        <strain evidence="2 3">ROY-1-1-2</strain>
    </source>
</reference>